<dbReference type="AlphaFoldDB" id="A0A1J5RH54"/>
<dbReference type="Gene3D" id="1.20.120.450">
    <property type="entry name" value="dinb family like domain"/>
    <property type="match status" value="1"/>
</dbReference>
<evidence type="ECO:0000259" key="1">
    <source>
        <dbReference type="Pfam" id="PF12867"/>
    </source>
</evidence>
<protein>
    <submittedName>
        <fullName evidence="2">DinB superfamily protein</fullName>
    </submittedName>
</protein>
<organism evidence="2">
    <name type="scientific">mine drainage metagenome</name>
    <dbReference type="NCBI Taxonomy" id="410659"/>
    <lineage>
        <taxon>unclassified sequences</taxon>
        <taxon>metagenomes</taxon>
        <taxon>ecological metagenomes</taxon>
    </lineage>
</organism>
<evidence type="ECO:0000313" key="2">
    <source>
        <dbReference type="EMBL" id="OIQ88939.1"/>
    </source>
</evidence>
<dbReference type="SUPFAM" id="SSF109854">
    <property type="entry name" value="DinB/YfiT-like putative metalloenzymes"/>
    <property type="match status" value="1"/>
</dbReference>
<dbReference type="NCBIfam" id="NF047843">
    <property type="entry name" value="MST_Rv0443"/>
    <property type="match status" value="1"/>
</dbReference>
<dbReference type="Pfam" id="PF12867">
    <property type="entry name" value="DinB_2"/>
    <property type="match status" value="1"/>
</dbReference>
<accession>A0A1J5RH54</accession>
<name>A0A1J5RH54_9ZZZZ</name>
<dbReference type="InterPro" id="IPR034660">
    <property type="entry name" value="DinB/YfiT-like"/>
</dbReference>
<comment type="caution">
    <text evidence="2">The sequence shown here is derived from an EMBL/GenBank/DDBJ whole genome shotgun (WGS) entry which is preliminary data.</text>
</comment>
<sequence length="171" mass="18698">MDVADLLADEFGRVRGVVHRVVDGLTPEQLVHRVDEEANSIAWLVWHLTRVQDDHVADSLAIEQVWTSQGWAERFALPFPASDTGYGHGSPDVAAVTVTSGEQLLGYHDAVHAQTVDQLAGLEPTDLDRIVDESWDPPVSLGVRLVSVTADDLQHAGQAAFVRGMLSRRTE</sequence>
<dbReference type="InterPro" id="IPR024775">
    <property type="entry name" value="DinB-like"/>
</dbReference>
<dbReference type="EMBL" id="MLJW01000351">
    <property type="protein sequence ID" value="OIQ88939.1"/>
    <property type="molecule type" value="Genomic_DNA"/>
</dbReference>
<gene>
    <name evidence="2" type="ORF">GALL_291700</name>
</gene>
<reference evidence="2" key="1">
    <citation type="submission" date="2016-10" db="EMBL/GenBank/DDBJ databases">
        <title>Sequence of Gallionella enrichment culture.</title>
        <authorList>
            <person name="Poehlein A."/>
            <person name="Muehling M."/>
            <person name="Daniel R."/>
        </authorList>
    </citation>
    <scope>NUCLEOTIDE SEQUENCE</scope>
</reference>
<proteinExistence type="predicted"/>
<feature type="domain" description="DinB-like" evidence="1">
    <location>
        <begin position="11"/>
        <end position="159"/>
    </location>
</feature>